<evidence type="ECO:0000313" key="4">
    <source>
        <dbReference type="EMBL" id="CAI4010396.1"/>
    </source>
</evidence>
<dbReference type="InterPro" id="IPR025476">
    <property type="entry name" value="Helitron_helicase-like"/>
</dbReference>
<dbReference type="InterPro" id="IPR010285">
    <property type="entry name" value="DNA_helicase_pif1-like_DEAD"/>
</dbReference>
<keyword evidence="1 5" id="KW-0347">Helicase</keyword>
<protein>
    <recommendedName>
        <fullName evidence="1">ATP-dependent DNA helicase</fullName>
        <ecNumber evidence="1">5.6.2.3</ecNumber>
    </recommendedName>
</protein>
<dbReference type="GO" id="GO:0006310">
    <property type="term" value="P:DNA recombination"/>
    <property type="evidence" value="ECO:0007669"/>
    <property type="project" value="UniProtKB-KW"/>
</dbReference>
<accession>A0A9P1DIX5</accession>
<evidence type="ECO:0000256" key="1">
    <source>
        <dbReference type="RuleBase" id="RU363044"/>
    </source>
</evidence>
<dbReference type="Proteomes" id="UP001152797">
    <property type="component" value="Unassembled WGS sequence"/>
</dbReference>
<name>A0A9P1DIX5_9DINO</name>
<evidence type="ECO:0000256" key="2">
    <source>
        <dbReference type="SAM" id="MobiDB-lite"/>
    </source>
</evidence>
<comment type="cofactor">
    <cofactor evidence="1">
        <name>Mg(2+)</name>
        <dbReference type="ChEBI" id="CHEBI:18420"/>
    </cofactor>
</comment>
<keyword evidence="1" id="KW-0233">DNA recombination</keyword>
<dbReference type="Gene3D" id="3.40.50.300">
    <property type="entry name" value="P-loop containing nucleotide triphosphate hydrolases"/>
    <property type="match status" value="1"/>
</dbReference>
<evidence type="ECO:0000313" key="6">
    <source>
        <dbReference type="Proteomes" id="UP001152797"/>
    </source>
</evidence>
<evidence type="ECO:0000259" key="3">
    <source>
        <dbReference type="PROSITE" id="PS00028"/>
    </source>
</evidence>
<feature type="region of interest" description="Disordered" evidence="2">
    <location>
        <begin position="1604"/>
        <end position="1623"/>
    </location>
</feature>
<dbReference type="GO" id="GO:0016787">
    <property type="term" value="F:hydrolase activity"/>
    <property type="evidence" value="ECO:0007669"/>
    <property type="project" value="UniProtKB-KW"/>
</dbReference>
<dbReference type="PROSITE" id="PS00028">
    <property type="entry name" value="ZINC_FINGER_C2H2_1"/>
    <property type="match status" value="1"/>
</dbReference>
<comment type="catalytic activity">
    <reaction evidence="1">
        <text>ATP + H2O = ADP + phosphate + H(+)</text>
        <dbReference type="Rhea" id="RHEA:13065"/>
        <dbReference type="ChEBI" id="CHEBI:15377"/>
        <dbReference type="ChEBI" id="CHEBI:15378"/>
        <dbReference type="ChEBI" id="CHEBI:30616"/>
        <dbReference type="ChEBI" id="CHEBI:43474"/>
        <dbReference type="ChEBI" id="CHEBI:456216"/>
        <dbReference type="EC" id="5.6.2.3"/>
    </reaction>
</comment>
<gene>
    <name evidence="4" type="ORF">C1SCF055_LOCUS35666</name>
</gene>
<dbReference type="Pfam" id="PF20209">
    <property type="entry name" value="DUF6570"/>
    <property type="match status" value="1"/>
</dbReference>
<dbReference type="EC" id="5.6.2.3" evidence="1"/>
<dbReference type="GO" id="GO:0006281">
    <property type="term" value="P:DNA repair"/>
    <property type="evidence" value="ECO:0007669"/>
    <property type="project" value="UniProtKB-KW"/>
</dbReference>
<dbReference type="Pfam" id="PF14214">
    <property type="entry name" value="Helitron_like_N"/>
    <property type="match status" value="1"/>
</dbReference>
<evidence type="ECO:0000313" key="5">
    <source>
        <dbReference type="EMBL" id="CAL4797708.1"/>
    </source>
</evidence>
<keyword evidence="1" id="KW-0547">Nucleotide-binding</keyword>
<dbReference type="PANTHER" id="PTHR47642">
    <property type="entry name" value="ATP-DEPENDENT DNA HELICASE"/>
    <property type="match status" value="1"/>
</dbReference>
<dbReference type="InterPro" id="IPR046700">
    <property type="entry name" value="DUF6570"/>
</dbReference>
<dbReference type="OrthoDB" id="10046953at2759"/>
<dbReference type="GO" id="GO:0043139">
    <property type="term" value="F:5'-3' DNA helicase activity"/>
    <property type="evidence" value="ECO:0007669"/>
    <property type="project" value="UniProtKB-EC"/>
</dbReference>
<comment type="caution">
    <text evidence="4">The sequence shown here is derived from an EMBL/GenBank/DDBJ whole genome shotgun (WGS) entry which is preliminary data.</text>
</comment>
<dbReference type="SUPFAM" id="SSF52540">
    <property type="entry name" value="P-loop containing nucleoside triphosphate hydrolases"/>
    <property type="match status" value="2"/>
</dbReference>
<dbReference type="InterPro" id="IPR027417">
    <property type="entry name" value="P-loop_NTPase"/>
</dbReference>
<keyword evidence="1" id="KW-0067">ATP-binding</keyword>
<keyword evidence="1" id="KW-0234">DNA repair</keyword>
<keyword evidence="1" id="KW-0378">Hydrolase</keyword>
<dbReference type="InterPro" id="IPR051055">
    <property type="entry name" value="PIF1_helicase"/>
</dbReference>
<dbReference type="EMBL" id="CAMXCT010004791">
    <property type="protein sequence ID" value="CAI4010396.1"/>
    <property type="molecule type" value="Genomic_DNA"/>
</dbReference>
<feature type="compositionally biased region" description="Acidic residues" evidence="2">
    <location>
        <begin position="1612"/>
        <end position="1623"/>
    </location>
</feature>
<dbReference type="EMBL" id="CAMXCT020004791">
    <property type="protein sequence ID" value="CAL1163771.1"/>
    <property type="molecule type" value="Genomic_DNA"/>
</dbReference>
<dbReference type="GO" id="GO:0000723">
    <property type="term" value="P:telomere maintenance"/>
    <property type="evidence" value="ECO:0007669"/>
    <property type="project" value="InterPro"/>
</dbReference>
<reference evidence="4" key="1">
    <citation type="submission" date="2022-10" db="EMBL/GenBank/DDBJ databases">
        <authorList>
            <person name="Chen Y."/>
            <person name="Dougan E. K."/>
            <person name="Chan C."/>
            <person name="Rhodes N."/>
            <person name="Thang M."/>
        </authorList>
    </citation>
    <scope>NUCLEOTIDE SEQUENCE</scope>
</reference>
<dbReference type="InterPro" id="IPR013087">
    <property type="entry name" value="Znf_C2H2_type"/>
</dbReference>
<feature type="domain" description="C2H2-type" evidence="3">
    <location>
        <begin position="307"/>
        <end position="327"/>
    </location>
</feature>
<dbReference type="GO" id="GO:0005524">
    <property type="term" value="F:ATP binding"/>
    <property type="evidence" value="ECO:0007669"/>
    <property type="project" value="UniProtKB-KW"/>
</dbReference>
<keyword evidence="1" id="KW-0227">DNA damage</keyword>
<organism evidence="4">
    <name type="scientific">Cladocopium goreaui</name>
    <dbReference type="NCBI Taxonomy" id="2562237"/>
    <lineage>
        <taxon>Eukaryota</taxon>
        <taxon>Sar</taxon>
        <taxon>Alveolata</taxon>
        <taxon>Dinophyceae</taxon>
        <taxon>Suessiales</taxon>
        <taxon>Symbiodiniaceae</taxon>
        <taxon>Cladocopium</taxon>
    </lineage>
</organism>
<keyword evidence="6" id="KW-1185">Reference proteome</keyword>
<dbReference type="Pfam" id="PF05970">
    <property type="entry name" value="PIF1"/>
    <property type="match status" value="1"/>
</dbReference>
<sequence>MATFCAVYRDRRYPLRCPVSRARELEFLLTSLHQRDSVVRGQLLYGQFAAIMDALGYVVSTSTPPPETTLIQIRRLYRGHSFSLQVPLPAFFHCTLAIEELLAEPAVRGQQVDVADLRSRFQRLIVPCSAYLPAFFAWNRFWSIPSNIARPYDEFTRLAQTLSGAESVCGPRASRRSFERIWSTCLQLCDPTPSQLQLSCRLHGRDWRMVVDRANALAARLAIESLLQNPPVDKAAMQVAWCQCCSDADAAVAIHIPDVAAFVSLERNYSNAPAAHEPLHFATDGVPNDSLAMLHSGSPAPRAPYWCRFCDTAYLTDSAWQEHLLEHGGLCAYRASLLHAAGSSWPAPIQPRILRHIVEGYAARFHQTVSTRESLCACCATGSRTVDVADVDLRDLADLSQLDALFSARAYLLRLQASYPVDNTSFVGIPWPVLRAVCVPVPHMQQHGPIAAPRDPDDGWLLHVRGTYVSEWAHAANTTHLPLVLPLCAQCVAHLQRHNPRLPPAALANGNLALPIPGELQGLTLADELFLARGYTVHRLQTMPGPTAPTDRQSALRGNTISFPQNSATVFESLPRSIAAASDVLTVLFPDESLQNLAACPEYMVSRARVHQALLWLVRHNPFYADVLVDADALASLPADGPLPGVGVRAAAADVGLAVGPADAQQEGPTVAGMPLNAAVLDTEGEGLLPRDLRQEALSPGSEPEHPVVVLPHGATPLSTFDVAYWTWCFPLLFPYGDCLPATARLTPFSLKAWSKHLLLRRDRLGSERPWAEDIHFLATLFSVLHRKDLLQAVRAKISAPGFARQAHDFGRVTTTDFDLLAHVLGETGTVRNALRNAAIPPHLKVVLKNMQLVARSVPCTDAFRDGMRHQVRALQLWQGLPAMFVTLNPADVKHPFTLQYAHSGCLVPPDEVDPDGALRSALAAANLAHIVATNPIATAQAFHQHIVFFFEELLDIAVSPDATFPDGLATRFGGGIFGPVSAVYAVTEPQMRGSLHLHMLIHLYGFHTAAALLDRFRASLPCLASRLLRWSESVMLTALEPLPSVLQVPAAMDTFRGLQPLPLPDKQRTLLQEYVGATWDFDTFSTHWCPAAEDPLPTTPPWLDLFHDAANSLSSFLPWPRAQLYLPPPAHTADVWTKMLLFDLRHAALHSCLHECRPKTCHKGKLGRHGFCRLGFWHWRDVSAWVEADTWQRCHGKELRARCSIGHSPNNVGILACCRCNHDVSLLVRGPATDMVADTSIASLASQMSEATKRATHYITTYMTKTQPHLTNLWLLLRRGLDELHTELTEHSNPLEPRYVASRSIMRMLTASERRRHKSMAEICHYLLDHPEAYTNARFRKLFTTNLVHRALTNIPVPSLQDMEPESAFWFRRPDAAEPNGDLDHADATPEHVDLVPGHQETDYLLRGAALADWPLYFYVAAVDRCGGLRLTDECAHAAFDPAHPDAGRMVQRIRLCKAWFVPQLAGISLPAPDKDIALFSLLMLLLLKPWSSADMSDLLLVDGVQHDSWAAALLAFRTQLSEFAPAAGVRAAPFTHEYWAQRSLAWLLAPYSFSISLLPFVPGQFPILGSLHILEHADAILCHPPLINELAAPGHVLQTSGDLTYNGPASDDETATDDSYAADDPDELRFLDVAPERCFPLQWDSLAAGARTQQISCATSSQASYALSVDQALLHLQSPDHSALPNCPQTSHLAAASVTQLRRDARHWLQLADVDGTDDGDCFLPGPSPAPCPSNALPSIDALDLVEQHILRGHCAQRDGGLNCKQAMFLVTFALNLQDRLDAKRHGAFEVPAPEQLLLLGGPGTGKSHVLQYALSLEERFNPGSVRRCAFTNAAARLIDGRTLHSALALNADVDKPAATARKDALLAAWRAAGLLAIDEVSMVSAELLSGTELRAQQLKAAPGIPWGGLTVLLSGDFLQLLPVKATSLLLPASAAAPEHATPAARARHKDAVRGLALWQNITTCVVLDYTHRTSGSLQEFLAAMRNGYVPDRLWRLLLDRTLRQSDHRLKDPVFWNPDACFGVLRHAARILIGLQRAKAMSRVAGHRLLVCAAADRCWSADHRPVVDPSILQYLLHIASLNTTRNFPGYLFLFPGTVLCLETNVSQQYGLVRGCRVEVVDILLHELEPVPQYEPDLEPYLLRYLPRGIIVRAVDATFQQSPLLQPGELFLEPTTRDWSLPHLPTEQIPGIDPAILPAVTAGPLRVARRQLPCTNTFACTAYNLQGRTLPAMIADLALPPRMSSDEYWLSIYVLLSRLPSLDCLLLLRAPDRAALSAGPPAALLAALSRFEDLQQATLMRVDRLLAARRRHGLRALVTQRLLQASAPPPDAKRPRL</sequence>
<reference evidence="5 6" key="2">
    <citation type="submission" date="2024-05" db="EMBL/GenBank/DDBJ databases">
        <authorList>
            <person name="Chen Y."/>
            <person name="Shah S."/>
            <person name="Dougan E. K."/>
            <person name="Thang M."/>
            <person name="Chan C."/>
        </authorList>
    </citation>
    <scope>NUCLEOTIDE SEQUENCE [LARGE SCALE GENOMIC DNA]</scope>
</reference>
<dbReference type="EMBL" id="CAMXCT030004791">
    <property type="protein sequence ID" value="CAL4797708.1"/>
    <property type="molecule type" value="Genomic_DNA"/>
</dbReference>
<comment type="similarity">
    <text evidence="1">Belongs to the helicase family.</text>
</comment>
<proteinExistence type="inferred from homology"/>